<accession>A0A657IV59</accession>
<dbReference type="Gene3D" id="3.90.25.10">
    <property type="entry name" value="UDP-galactose 4-epimerase, domain 1"/>
    <property type="match status" value="1"/>
</dbReference>
<dbReference type="AlphaFoldDB" id="A0A657IV59"/>
<gene>
    <name evidence="1" type="ORF">A5N15_05965</name>
</gene>
<name>A0A657IV59_9MICC</name>
<reference evidence="1 2" key="1">
    <citation type="submission" date="2016-04" db="EMBL/GenBank/DDBJ databases">
        <title>Identification of putative biosynthetic pathways for the production of bioactive secondary metabolites by the marine actinomycete Kocuria kristinae RUTW2-3.</title>
        <authorList>
            <person name="Waterworth S.C."/>
            <person name="Walmsley T.A."/>
            <person name="Matongo T."/>
            <person name="Davies-Coleman M.T."/>
            <person name="Dorrington R.A."/>
        </authorList>
    </citation>
    <scope>NUCLEOTIDE SEQUENCE [LARGE SCALE GENOMIC DNA]</scope>
    <source>
        <strain evidence="1 2">RUTW4-5</strain>
    </source>
</reference>
<comment type="caution">
    <text evidence="1">The sequence shown here is derived from an EMBL/GenBank/DDBJ whole genome shotgun (WGS) entry which is preliminary data.</text>
</comment>
<evidence type="ECO:0000313" key="1">
    <source>
        <dbReference type="EMBL" id="OAX60517.1"/>
    </source>
</evidence>
<sequence>MRPSSRPGSRAGYGAPEWELEAWISTYTAIAAGELAEVTDDVERLTGHPPLSLEQVMSGRRIA</sequence>
<protein>
    <submittedName>
        <fullName evidence="1">Uncharacterized protein</fullName>
    </submittedName>
</protein>
<evidence type="ECO:0000313" key="2">
    <source>
        <dbReference type="Proteomes" id="UP000092021"/>
    </source>
</evidence>
<proteinExistence type="predicted"/>
<dbReference type="EMBL" id="LWGZ01000516">
    <property type="protein sequence ID" value="OAX60517.1"/>
    <property type="molecule type" value="Genomic_DNA"/>
</dbReference>
<organism evidence="1 2">
    <name type="scientific">Rothia kristinae</name>
    <dbReference type="NCBI Taxonomy" id="37923"/>
    <lineage>
        <taxon>Bacteria</taxon>
        <taxon>Bacillati</taxon>
        <taxon>Actinomycetota</taxon>
        <taxon>Actinomycetes</taxon>
        <taxon>Micrococcales</taxon>
        <taxon>Micrococcaceae</taxon>
        <taxon>Rothia</taxon>
    </lineage>
</organism>
<dbReference type="Proteomes" id="UP000092021">
    <property type="component" value="Unassembled WGS sequence"/>
</dbReference>